<dbReference type="AlphaFoldDB" id="A0A0B0IHT8"/>
<proteinExistence type="predicted"/>
<dbReference type="Pfam" id="PF01522">
    <property type="entry name" value="Polysacc_deac_1"/>
    <property type="match status" value="1"/>
</dbReference>
<dbReference type="GO" id="GO:0016810">
    <property type="term" value="F:hydrolase activity, acting on carbon-nitrogen (but not peptide) bonds"/>
    <property type="evidence" value="ECO:0007669"/>
    <property type="project" value="InterPro"/>
</dbReference>
<dbReference type="CDD" id="cd10917">
    <property type="entry name" value="CE4_NodB_like_6s_7s"/>
    <property type="match status" value="1"/>
</dbReference>
<dbReference type="InterPro" id="IPR050248">
    <property type="entry name" value="Polysacc_deacetylase_ArnD"/>
</dbReference>
<dbReference type="eggNOG" id="COG0726">
    <property type="taxonomic scope" value="Bacteria"/>
</dbReference>
<dbReference type="GO" id="GO:0005975">
    <property type="term" value="P:carbohydrate metabolic process"/>
    <property type="evidence" value="ECO:0007669"/>
    <property type="project" value="InterPro"/>
</dbReference>
<feature type="chain" id="PRO_5039340785" evidence="1">
    <location>
        <begin position="23"/>
        <end position="282"/>
    </location>
</feature>
<dbReference type="Proteomes" id="UP000030832">
    <property type="component" value="Unassembled WGS sequence"/>
</dbReference>
<dbReference type="PROSITE" id="PS51257">
    <property type="entry name" value="PROKAR_LIPOPROTEIN"/>
    <property type="match status" value="1"/>
</dbReference>
<dbReference type="PROSITE" id="PS51677">
    <property type="entry name" value="NODB"/>
    <property type="match status" value="1"/>
</dbReference>
<dbReference type="Gene3D" id="3.20.20.370">
    <property type="entry name" value="Glycoside hydrolase/deacetylase"/>
    <property type="match status" value="1"/>
</dbReference>
<evidence type="ECO:0000256" key="1">
    <source>
        <dbReference type="SAM" id="SignalP"/>
    </source>
</evidence>
<name>A0A0B0IHT8_9BACI</name>
<dbReference type="InterPro" id="IPR011330">
    <property type="entry name" value="Glyco_hydro/deAcase_b/a-brl"/>
</dbReference>
<evidence type="ECO:0000259" key="2">
    <source>
        <dbReference type="PROSITE" id="PS51677"/>
    </source>
</evidence>
<accession>A0A0B0IHT8</accession>
<dbReference type="EMBL" id="JRJU01000006">
    <property type="protein sequence ID" value="KHF40840.1"/>
    <property type="molecule type" value="Genomic_DNA"/>
</dbReference>
<sequence length="282" mass="32886">MRMVIRLLVSVCMMCFVIMVGCQYDASQGEIEQVSQYAEKWKEEEREKEQSLDKEEHYEKHSLETEEIENNAEKQYMINQTNWLVEPIGDASDQVVLLTIDDAPEQYSVKMAEILKELNVGAIFFVNGHFLQTEEDREKLRKIHELGFEIGNHTMTHPNLSQLSPEEQKNEIVELNLLIEEIINERPRFFRAPYGVNTDTSNQVVEDEGMQAMNWTYGYDWEKEYQEADSLAEIMVHSPLLTKGANLLMHDRKWTKEALAKIVLGLKEQGYDIVHPNMIKSR</sequence>
<evidence type="ECO:0000313" key="4">
    <source>
        <dbReference type="Proteomes" id="UP000030832"/>
    </source>
</evidence>
<keyword evidence="4" id="KW-1185">Reference proteome</keyword>
<dbReference type="InterPro" id="IPR002509">
    <property type="entry name" value="NODB_dom"/>
</dbReference>
<reference evidence="3 4" key="1">
    <citation type="submission" date="2014-09" db="EMBL/GenBank/DDBJ databases">
        <title>Genome sequencing and annotation of Bacillus Okhensis strain Kh10-101T.</title>
        <authorList>
            <person name="Prakash J.S."/>
        </authorList>
    </citation>
    <scope>NUCLEOTIDE SEQUENCE [LARGE SCALE GENOMIC DNA]</scope>
    <source>
        <strain evidence="4">Kh10-101T</strain>
    </source>
</reference>
<feature type="signal peptide" evidence="1">
    <location>
        <begin position="1"/>
        <end position="22"/>
    </location>
</feature>
<dbReference type="OrthoDB" id="9806342at2"/>
<keyword evidence="1" id="KW-0732">Signal</keyword>
<evidence type="ECO:0000313" key="3">
    <source>
        <dbReference type="EMBL" id="KHF40840.1"/>
    </source>
</evidence>
<dbReference type="SUPFAM" id="SSF88713">
    <property type="entry name" value="Glycoside hydrolase/deacetylase"/>
    <property type="match status" value="1"/>
</dbReference>
<organism evidence="3 4">
    <name type="scientific">Halalkalibacter okhensis</name>
    <dbReference type="NCBI Taxonomy" id="333138"/>
    <lineage>
        <taxon>Bacteria</taxon>
        <taxon>Bacillati</taxon>
        <taxon>Bacillota</taxon>
        <taxon>Bacilli</taxon>
        <taxon>Bacillales</taxon>
        <taxon>Bacillaceae</taxon>
        <taxon>Halalkalibacter</taxon>
    </lineage>
</organism>
<protein>
    <submittedName>
        <fullName evidence="3">Polysaccharide deacetylase</fullName>
    </submittedName>
</protein>
<comment type="caution">
    <text evidence="3">The sequence shown here is derived from an EMBL/GenBank/DDBJ whole genome shotgun (WGS) entry which is preliminary data.</text>
</comment>
<dbReference type="STRING" id="333138.LQ50_07010"/>
<feature type="domain" description="NodB homology" evidence="2">
    <location>
        <begin position="94"/>
        <end position="274"/>
    </location>
</feature>
<gene>
    <name evidence="3" type="ORF">LQ50_07010</name>
</gene>
<dbReference type="PANTHER" id="PTHR10587">
    <property type="entry name" value="GLYCOSYL TRANSFERASE-RELATED"/>
    <property type="match status" value="1"/>
</dbReference>